<organism evidence="12 13">
    <name type="scientific">Cinara cedri</name>
    <dbReference type="NCBI Taxonomy" id="506608"/>
    <lineage>
        <taxon>Eukaryota</taxon>
        <taxon>Metazoa</taxon>
        <taxon>Ecdysozoa</taxon>
        <taxon>Arthropoda</taxon>
        <taxon>Hexapoda</taxon>
        <taxon>Insecta</taxon>
        <taxon>Pterygota</taxon>
        <taxon>Neoptera</taxon>
        <taxon>Paraneoptera</taxon>
        <taxon>Hemiptera</taxon>
        <taxon>Sternorrhyncha</taxon>
        <taxon>Aphidomorpha</taxon>
        <taxon>Aphidoidea</taxon>
        <taxon>Aphididae</taxon>
        <taxon>Lachninae</taxon>
        <taxon>Cinara</taxon>
    </lineage>
</organism>
<dbReference type="InterPro" id="IPR051106">
    <property type="entry name" value="RNA-bind/splicing_reg"/>
</dbReference>
<dbReference type="InterPro" id="IPR000504">
    <property type="entry name" value="RRM_dom"/>
</dbReference>
<keyword evidence="4 10" id="KW-0694">RNA-binding</keyword>
<dbReference type="SMART" id="SM00360">
    <property type="entry name" value="RRM"/>
    <property type="match status" value="1"/>
</dbReference>
<evidence type="ECO:0000256" key="9">
    <source>
        <dbReference type="ARBA" id="ARBA00032663"/>
    </source>
</evidence>
<evidence type="ECO:0000256" key="1">
    <source>
        <dbReference type="ARBA" id="ARBA00004123"/>
    </source>
</evidence>
<dbReference type="InterPro" id="IPR035979">
    <property type="entry name" value="RBD_domain_sf"/>
</dbReference>
<dbReference type="PANTHER" id="PTHR48028">
    <property type="entry name" value="GLYCINE-RICH RNA-BINDING PROTEIN RZ1A"/>
    <property type="match status" value="1"/>
</dbReference>
<dbReference type="GO" id="GO:0006397">
    <property type="term" value="P:mRNA processing"/>
    <property type="evidence" value="ECO:0007669"/>
    <property type="project" value="UniProtKB-KW"/>
</dbReference>
<evidence type="ECO:0000259" key="11">
    <source>
        <dbReference type="PROSITE" id="PS50102"/>
    </source>
</evidence>
<dbReference type="SUPFAM" id="SSF54928">
    <property type="entry name" value="RNA-binding domain, RBD"/>
    <property type="match status" value="1"/>
</dbReference>
<comment type="subcellular location">
    <subcellularLocation>
        <location evidence="1">Nucleus</location>
    </subcellularLocation>
</comment>
<evidence type="ECO:0000256" key="10">
    <source>
        <dbReference type="PROSITE-ProRule" id="PRU00176"/>
    </source>
</evidence>
<sequence length="104" mass="12369">MISLKVDNLTRRTTIVDLKQVFERFGKIGDIYIPRNKFTHESRGFAFVRFLDQQDADNAIEMLQGHVVDGRHIRVQIARYGRPTLPIKRSQRRNYFVLNYQLNF</sequence>
<evidence type="ECO:0000256" key="5">
    <source>
        <dbReference type="ARBA" id="ARBA00023187"/>
    </source>
</evidence>
<keyword evidence="6" id="KW-0539">Nucleus</keyword>
<evidence type="ECO:0000256" key="3">
    <source>
        <dbReference type="ARBA" id="ARBA00022664"/>
    </source>
</evidence>
<protein>
    <recommendedName>
        <fullName evidence="2">Serine/arginine-rich splicing factor 2</fullName>
    </recommendedName>
    <alternativeName>
        <fullName evidence="9">Splicing component, 35 kDa</fullName>
    </alternativeName>
    <alternativeName>
        <fullName evidence="8">Splicing factor SC35</fullName>
    </alternativeName>
    <alternativeName>
        <fullName evidence="7">Splicing factor, arginine/serine-rich 2</fullName>
    </alternativeName>
</protein>
<dbReference type="GO" id="GO:0003723">
    <property type="term" value="F:RNA binding"/>
    <property type="evidence" value="ECO:0007669"/>
    <property type="project" value="UniProtKB-UniRule"/>
</dbReference>
<dbReference type="OrthoDB" id="8093034at2759"/>
<dbReference type="InterPro" id="IPR012677">
    <property type="entry name" value="Nucleotide-bd_a/b_plait_sf"/>
</dbReference>
<accession>A0A5E4NEY5</accession>
<keyword evidence="5" id="KW-0508">mRNA splicing</keyword>
<gene>
    <name evidence="12" type="ORF">CINCED_3A005062</name>
</gene>
<dbReference type="AlphaFoldDB" id="A0A5E4NEY5"/>
<dbReference type="CDD" id="cd12311">
    <property type="entry name" value="RRM_SRSF2_SRSF8"/>
    <property type="match status" value="1"/>
</dbReference>
<dbReference type="GO" id="GO:0005634">
    <property type="term" value="C:nucleus"/>
    <property type="evidence" value="ECO:0007669"/>
    <property type="project" value="UniProtKB-SubCell"/>
</dbReference>
<evidence type="ECO:0000256" key="7">
    <source>
        <dbReference type="ARBA" id="ARBA00029589"/>
    </source>
</evidence>
<proteinExistence type="predicted"/>
<feature type="domain" description="RRM" evidence="11">
    <location>
        <begin position="2"/>
        <end position="80"/>
    </location>
</feature>
<evidence type="ECO:0000256" key="2">
    <source>
        <dbReference type="ARBA" id="ARBA00015058"/>
    </source>
</evidence>
<dbReference type="Gene3D" id="3.30.70.330">
    <property type="match status" value="1"/>
</dbReference>
<keyword evidence="13" id="KW-1185">Reference proteome</keyword>
<dbReference type="GO" id="GO:0008380">
    <property type="term" value="P:RNA splicing"/>
    <property type="evidence" value="ECO:0007669"/>
    <property type="project" value="UniProtKB-KW"/>
</dbReference>
<dbReference type="Pfam" id="PF00076">
    <property type="entry name" value="RRM_1"/>
    <property type="match status" value="1"/>
</dbReference>
<dbReference type="Proteomes" id="UP000325440">
    <property type="component" value="Unassembled WGS sequence"/>
</dbReference>
<dbReference type="PROSITE" id="PS50102">
    <property type="entry name" value="RRM"/>
    <property type="match status" value="1"/>
</dbReference>
<evidence type="ECO:0000256" key="8">
    <source>
        <dbReference type="ARBA" id="ARBA00029667"/>
    </source>
</evidence>
<evidence type="ECO:0000313" key="12">
    <source>
        <dbReference type="EMBL" id="VVC42325.1"/>
    </source>
</evidence>
<dbReference type="EMBL" id="CABPRJ010001945">
    <property type="protein sequence ID" value="VVC42325.1"/>
    <property type="molecule type" value="Genomic_DNA"/>
</dbReference>
<evidence type="ECO:0000256" key="6">
    <source>
        <dbReference type="ARBA" id="ARBA00023242"/>
    </source>
</evidence>
<dbReference type="PANTHER" id="PTHR48028:SF4">
    <property type="entry name" value="SC35-LIKE SPLICING FACTOR"/>
    <property type="match status" value="1"/>
</dbReference>
<name>A0A5E4NEY5_9HEMI</name>
<evidence type="ECO:0000313" key="13">
    <source>
        <dbReference type="Proteomes" id="UP000325440"/>
    </source>
</evidence>
<evidence type="ECO:0000256" key="4">
    <source>
        <dbReference type="ARBA" id="ARBA00022884"/>
    </source>
</evidence>
<reference evidence="12 13" key="1">
    <citation type="submission" date="2019-08" db="EMBL/GenBank/DDBJ databases">
        <authorList>
            <person name="Alioto T."/>
            <person name="Alioto T."/>
            <person name="Gomez Garrido J."/>
        </authorList>
    </citation>
    <scope>NUCLEOTIDE SEQUENCE [LARGE SCALE GENOMIC DNA]</scope>
</reference>
<keyword evidence="3" id="KW-0507">mRNA processing</keyword>